<feature type="transmembrane region" description="Helical" evidence="1">
    <location>
        <begin position="122"/>
        <end position="145"/>
    </location>
</feature>
<keyword evidence="1" id="KW-0472">Membrane</keyword>
<reference evidence="2" key="2">
    <citation type="submission" date="2021-04" db="EMBL/GenBank/DDBJ databases">
        <authorList>
            <person name="Gilroy R."/>
        </authorList>
    </citation>
    <scope>NUCLEOTIDE SEQUENCE</scope>
    <source>
        <strain evidence="2">12435</strain>
    </source>
</reference>
<feature type="transmembrane region" description="Helical" evidence="1">
    <location>
        <begin position="83"/>
        <end position="102"/>
    </location>
</feature>
<proteinExistence type="predicted"/>
<evidence type="ECO:0000313" key="3">
    <source>
        <dbReference type="Proteomes" id="UP000823990"/>
    </source>
</evidence>
<feature type="transmembrane region" description="Helical" evidence="1">
    <location>
        <begin position="421"/>
        <end position="448"/>
    </location>
</feature>
<organism evidence="2 3">
    <name type="scientific">Candidatus Protoclostridium stercorigallinarum</name>
    <dbReference type="NCBI Taxonomy" id="2838741"/>
    <lineage>
        <taxon>Bacteria</taxon>
        <taxon>Bacillati</taxon>
        <taxon>Bacillota</taxon>
        <taxon>Clostridia</taxon>
        <taxon>Candidatus Protoclostridium</taxon>
    </lineage>
</organism>
<keyword evidence="1" id="KW-1133">Transmembrane helix</keyword>
<feature type="transmembrane region" description="Helical" evidence="1">
    <location>
        <begin position="16"/>
        <end position="36"/>
    </location>
</feature>
<accession>A0A9D1Q1E5</accession>
<gene>
    <name evidence="2" type="ORF">H9892_03975</name>
</gene>
<feature type="transmembrane region" description="Helical" evidence="1">
    <location>
        <begin position="48"/>
        <end position="71"/>
    </location>
</feature>
<feature type="transmembrane region" description="Helical" evidence="1">
    <location>
        <begin position="309"/>
        <end position="331"/>
    </location>
</feature>
<evidence type="ECO:0000256" key="1">
    <source>
        <dbReference type="SAM" id="Phobius"/>
    </source>
</evidence>
<feature type="transmembrane region" description="Helical" evidence="1">
    <location>
        <begin position="196"/>
        <end position="215"/>
    </location>
</feature>
<feature type="transmembrane region" description="Helical" evidence="1">
    <location>
        <begin position="224"/>
        <end position="240"/>
    </location>
</feature>
<name>A0A9D1Q1E5_9FIRM</name>
<dbReference type="Pfam" id="PF14808">
    <property type="entry name" value="TMEM164"/>
    <property type="match status" value="1"/>
</dbReference>
<dbReference type="EMBL" id="DXHS01000068">
    <property type="protein sequence ID" value="HIW02477.1"/>
    <property type="molecule type" value="Genomic_DNA"/>
</dbReference>
<protein>
    <submittedName>
        <fullName evidence="2">YwaF family protein</fullName>
    </submittedName>
</protein>
<sequence>MVTMKEISGREKGIRAALIAMTAAVLAIAFVLTFSISDYHIFARAGEYGVVFVLSQWVKKSALLLVPMAVFFGSRKCADIAKWVLPAFVLVSWATYGDYFYASRSADSVTDEVLYLFDDILPLPLEAALFFAENGLLVLICILLFARDGAGASPRSFLYFAPALAACVPLNIFGNFFDINDFPADDPLRFYSFTPWHGVAVLLLAGVTAVCYLWLKGRSPSERERLLAAMAITLLVQYHSKDSVVLGDGYNVYTTIFSCVPLFICNIGVYTVALSVFFKTRTLYSIAFFVHAAGAISVFFYFGRDDISNYGIIFGYSILYFLTTHILLFVLCVMPTSLGMYKFRMRDCITPLIYYCVVIVSAAVLSAVVTSASMGWHTADGEYLPSDELLLPNYAFTQINHLPFEVPDVWKVTVWRYDVNILYVVLLYLFYASMFFAFAGLYHAWLAVRRKLARRSA</sequence>
<feature type="transmembrane region" description="Helical" evidence="1">
    <location>
        <begin position="252"/>
        <end position="276"/>
    </location>
</feature>
<comment type="caution">
    <text evidence="2">The sequence shown here is derived from an EMBL/GenBank/DDBJ whole genome shotgun (WGS) entry which is preliminary data.</text>
</comment>
<dbReference type="Proteomes" id="UP000823990">
    <property type="component" value="Unassembled WGS sequence"/>
</dbReference>
<reference evidence="2" key="1">
    <citation type="journal article" date="2021" name="PeerJ">
        <title>Extensive microbial diversity within the chicken gut microbiome revealed by metagenomics and culture.</title>
        <authorList>
            <person name="Gilroy R."/>
            <person name="Ravi A."/>
            <person name="Getino M."/>
            <person name="Pursley I."/>
            <person name="Horton D.L."/>
            <person name="Alikhan N.F."/>
            <person name="Baker D."/>
            <person name="Gharbi K."/>
            <person name="Hall N."/>
            <person name="Watson M."/>
            <person name="Adriaenssens E.M."/>
            <person name="Foster-Nyarko E."/>
            <person name="Jarju S."/>
            <person name="Secka A."/>
            <person name="Antonio M."/>
            <person name="Oren A."/>
            <person name="Chaudhuri R.R."/>
            <person name="La Ragione R."/>
            <person name="Hildebrand F."/>
            <person name="Pallen M.J."/>
        </authorList>
    </citation>
    <scope>NUCLEOTIDE SEQUENCE</scope>
    <source>
        <strain evidence="2">12435</strain>
    </source>
</reference>
<evidence type="ECO:0000313" key="2">
    <source>
        <dbReference type="EMBL" id="HIW02477.1"/>
    </source>
</evidence>
<feature type="transmembrane region" description="Helical" evidence="1">
    <location>
        <begin position="283"/>
        <end position="303"/>
    </location>
</feature>
<feature type="transmembrane region" description="Helical" evidence="1">
    <location>
        <begin position="352"/>
        <end position="376"/>
    </location>
</feature>
<dbReference type="AlphaFoldDB" id="A0A9D1Q1E5"/>
<keyword evidence="1" id="KW-0812">Transmembrane</keyword>
<feature type="transmembrane region" description="Helical" evidence="1">
    <location>
        <begin position="157"/>
        <end position="176"/>
    </location>
</feature>